<dbReference type="PANTHER" id="PTHR28141:SF1">
    <property type="entry name" value="2',3'-CYCLIC-NUCLEOTIDE 3'-PHOSPHODIESTERASE"/>
    <property type="match status" value="1"/>
</dbReference>
<organism evidence="1 2">
    <name type="scientific">Elliptochloris bilobata</name>
    <dbReference type="NCBI Taxonomy" id="381761"/>
    <lineage>
        <taxon>Eukaryota</taxon>
        <taxon>Viridiplantae</taxon>
        <taxon>Chlorophyta</taxon>
        <taxon>core chlorophytes</taxon>
        <taxon>Trebouxiophyceae</taxon>
        <taxon>Trebouxiophyceae incertae sedis</taxon>
        <taxon>Elliptochloris clade</taxon>
        <taxon>Elliptochloris</taxon>
    </lineage>
</organism>
<dbReference type="InterPro" id="IPR009097">
    <property type="entry name" value="Cyclic_Pdiesterase"/>
</dbReference>
<reference evidence="1 2" key="1">
    <citation type="journal article" date="2024" name="Nat. Commun.">
        <title>Phylogenomics reveals the evolutionary origins of lichenization in chlorophyte algae.</title>
        <authorList>
            <person name="Puginier C."/>
            <person name="Libourel C."/>
            <person name="Otte J."/>
            <person name="Skaloud P."/>
            <person name="Haon M."/>
            <person name="Grisel S."/>
            <person name="Petersen M."/>
            <person name="Berrin J.G."/>
            <person name="Delaux P.M."/>
            <person name="Dal Grande F."/>
            <person name="Keller J."/>
        </authorList>
    </citation>
    <scope>NUCLEOTIDE SEQUENCE [LARGE SCALE GENOMIC DNA]</scope>
    <source>
        <strain evidence="1 2">SAG 245.80</strain>
    </source>
</reference>
<comment type="caution">
    <text evidence="1">The sequence shown here is derived from an EMBL/GenBank/DDBJ whole genome shotgun (WGS) entry which is preliminary data.</text>
</comment>
<dbReference type="Pfam" id="PF07823">
    <property type="entry name" value="CPDase"/>
    <property type="match status" value="1"/>
</dbReference>
<dbReference type="Gene3D" id="3.90.1140.10">
    <property type="entry name" value="Cyclic phosphodiesterase"/>
    <property type="match status" value="1"/>
</dbReference>
<dbReference type="GO" id="GO:0009187">
    <property type="term" value="P:cyclic nucleotide metabolic process"/>
    <property type="evidence" value="ECO:0007669"/>
    <property type="project" value="TreeGrafter"/>
</dbReference>
<name>A0AAW1SD12_9CHLO</name>
<protein>
    <recommendedName>
        <fullName evidence="3">RNA ligase/cyclic nucleotide phosphodiesterase family protein</fullName>
    </recommendedName>
</protein>
<keyword evidence="2" id="KW-1185">Reference proteome</keyword>
<dbReference type="GO" id="GO:0004113">
    <property type="term" value="F:2',3'-cyclic-nucleotide 3'-phosphodiesterase activity"/>
    <property type="evidence" value="ECO:0007669"/>
    <property type="project" value="TreeGrafter"/>
</dbReference>
<dbReference type="SUPFAM" id="SSF55144">
    <property type="entry name" value="LigT-like"/>
    <property type="match status" value="1"/>
</dbReference>
<dbReference type="PANTHER" id="PTHR28141">
    <property type="entry name" value="2',3'-CYCLIC-NUCLEOTIDE 3'-PHOSPHODIESTERASE"/>
    <property type="match status" value="1"/>
</dbReference>
<proteinExistence type="predicted"/>
<dbReference type="InterPro" id="IPR012386">
    <property type="entry name" value="Cyclic-nucl_3Pdiesterase"/>
</dbReference>
<dbReference type="Proteomes" id="UP001445335">
    <property type="component" value="Unassembled WGS sequence"/>
</dbReference>
<dbReference type="AlphaFoldDB" id="A0AAW1SD12"/>
<evidence type="ECO:0008006" key="3">
    <source>
        <dbReference type="Google" id="ProtNLM"/>
    </source>
</evidence>
<dbReference type="EMBL" id="JALJOU010000006">
    <property type="protein sequence ID" value="KAK9843553.1"/>
    <property type="molecule type" value="Genomic_DNA"/>
</dbReference>
<accession>A0AAW1SD12</accession>
<sequence length="146" mass="15738">MAYSLWAQPTGPLADQLQVIINEMADKHNTPRFVPHVTVAGPIEGRSGEEVLKICTDLAETLPAYRLRFDCVGKGSTEFHSDGERAELTEQLQELLSLAEDGVPALLSESFAANTLALWRTPLDGPPEEWAQVAEVPLKGSGAAVA</sequence>
<evidence type="ECO:0000313" key="1">
    <source>
        <dbReference type="EMBL" id="KAK9843553.1"/>
    </source>
</evidence>
<gene>
    <name evidence="1" type="ORF">WJX81_008579</name>
</gene>
<evidence type="ECO:0000313" key="2">
    <source>
        <dbReference type="Proteomes" id="UP001445335"/>
    </source>
</evidence>